<organism evidence="16 17">
    <name type="scientific">Moheibacter lacus</name>
    <dbReference type="NCBI Taxonomy" id="2745851"/>
    <lineage>
        <taxon>Bacteria</taxon>
        <taxon>Pseudomonadati</taxon>
        <taxon>Bacteroidota</taxon>
        <taxon>Flavobacteriia</taxon>
        <taxon>Flavobacteriales</taxon>
        <taxon>Weeksellaceae</taxon>
        <taxon>Moheibacter</taxon>
    </lineage>
</organism>
<reference evidence="16 17" key="1">
    <citation type="submission" date="2020-07" db="EMBL/GenBank/DDBJ databases">
        <title>Moheibacter lacus sp. nov., a member of the family Flavobacteriaceae isolated from freshwater lake sediment.</title>
        <authorList>
            <person name="Liu Y."/>
        </authorList>
    </citation>
    <scope>NUCLEOTIDE SEQUENCE [LARGE SCALE GENOMIC DNA]</scope>
    <source>
        <strain evidence="16 17">BDHS18</strain>
    </source>
</reference>
<evidence type="ECO:0000256" key="2">
    <source>
        <dbReference type="ARBA" id="ARBA00005073"/>
    </source>
</evidence>
<dbReference type="GO" id="GO:0070818">
    <property type="term" value="F:protoporphyrinogen oxidase activity"/>
    <property type="evidence" value="ECO:0007669"/>
    <property type="project" value="UniProtKB-UniRule"/>
</dbReference>
<evidence type="ECO:0000256" key="11">
    <source>
        <dbReference type="ARBA" id="ARBA00023004"/>
    </source>
</evidence>
<feature type="transmembrane region" description="Helical" evidence="14">
    <location>
        <begin position="131"/>
        <end position="149"/>
    </location>
</feature>
<comment type="catalytic activity">
    <reaction evidence="13 14 15">
        <text>protoporphyrinogen IX + 3 A = protoporphyrin IX + 3 AH2</text>
        <dbReference type="Rhea" id="RHEA:62000"/>
        <dbReference type="ChEBI" id="CHEBI:13193"/>
        <dbReference type="ChEBI" id="CHEBI:17499"/>
        <dbReference type="ChEBI" id="CHEBI:57306"/>
        <dbReference type="ChEBI" id="CHEBI:57307"/>
    </reaction>
</comment>
<evidence type="ECO:0000256" key="10">
    <source>
        <dbReference type="ARBA" id="ARBA00023002"/>
    </source>
</evidence>
<keyword evidence="7 14" id="KW-0812">Transmembrane</keyword>
<comment type="cofactor">
    <cofactor evidence="14 15">
        <name>heme b</name>
        <dbReference type="ChEBI" id="CHEBI:60344"/>
    </cofactor>
    <text evidence="14 15">Binds 1 heme b (iron(II)-protoporphyrin IX) group per subunit.</text>
</comment>
<keyword evidence="6 14" id="KW-0349">Heme</keyword>
<feature type="transmembrane region" description="Helical" evidence="14">
    <location>
        <begin position="6"/>
        <end position="26"/>
    </location>
</feature>
<evidence type="ECO:0000256" key="8">
    <source>
        <dbReference type="ARBA" id="ARBA00022723"/>
    </source>
</evidence>
<dbReference type="GO" id="GO:0046872">
    <property type="term" value="F:metal ion binding"/>
    <property type="evidence" value="ECO:0007669"/>
    <property type="project" value="UniProtKB-UniRule"/>
</dbReference>
<evidence type="ECO:0000256" key="6">
    <source>
        <dbReference type="ARBA" id="ARBA00022617"/>
    </source>
</evidence>
<evidence type="ECO:0000256" key="5">
    <source>
        <dbReference type="ARBA" id="ARBA00022475"/>
    </source>
</evidence>
<feature type="transmembrane region" description="Helical" evidence="14">
    <location>
        <begin position="91"/>
        <end position="110"/>
    </location>
</feature>
<keyword evidence="10 14" id="KW-0560">Oxidoreductase</keyword>
<comment type="subunit">
    <text evidence="14">Homodimer.</text>
</comment>
<dbReference type="PIRSF" id="PIRSF004638">
    <property type="entry name" value="UCP004638"/>
    <property type="match status" value="1"/>
</dbReference>
<feature type="binding site" description="axial binding residue" evidence="14">
    <location>
        <position position="11"/>
    </location>
    <ligand>
        <name>heme</name>
        <dbReference type="ChEBI" id="CHEBI:30413"/>
    </ligand>
    <ligandPart>
        <name>Fe</name>
        <dbReference type="ChEBI" id="CHEBI:18248"/>
    </ligandPart>
</feature>
<evidence type="ECO:0000256" key="4">
    <source>
        <dbReference type="ARBA" id="ARBA00017504"/>
    </source>
</evidence>
<dbReference type="Proteomes" id="UP000552241">
    <property type="component" value="Unassembled WGS sequence"/>
</dbReference>
<gene>
    <name evidence="16" type="ORF">HU137_00430</name>
</gene>
<dbReference type="GO" id="GO:0005886">
    <property type="term" value="C:plasma membrane"/>
    <property type="evidence" value="ECO:0007669"/>
    <property type="project" value="UniProtKB-SubCell"/>
</dbReference>
<evidence type="ECO:0000313" key="16">
    <source>
        <dbReference type="EMBL" id="MBA5628230.1"/>
    </source>
</evidence>
<comment type="subcellular location">
    <subcellularLocation>
        <location evidence="1 14">Cell membrane</location>
        <topology evidence="1 14">Multi-pass membrane protein</topology>
    </subcellularLocation>
</comment>
<feature type="binding site" description="axial binding residue" evidence="14">
    <location>
        <position position="92"/>
    </location>
    <ligand>
        <name>heme</name>
        <dbReference type="ChEBI" id="CHEBI:30413"/>
    </ligand>
    <ligandPart>
        <name>Fe</name>
        <dbReference type="ChEBI" id="CHEBI:18248"/>
    </ligandPart>
</feature>
<dbReference type="UniPathway" id="UPA00251">
    <property type="reaction ID" value="UER00324"/>
</dbReference>
<dbReference type="EC" id="1.3.99.-" evidence="14 15"/>
<comment type="caution">
    <text evidence="16">The sequence shown here is derived from an EMBL/GenBank/DDBJ whole genome shotgun (WGS) entry which is preliminary data.</text>
</comment>
<proteinExistence type="inferred from homology"/>
<comment type="pathway">
    <text evidence="2 14 15">Porphyrin-containing compound metabolism; protoporphyrin-IX biosynthesis; protoporphyrin-IX from protoporphyrinogen-IX: step 1/1.</text>
</comment>
<keyword evidence="11 14" id="KW-0408">Iron</keyword>
<dbReference type="InterPro" id="IPR005265">
    <property type="entry name" value="HemJ-like"/>
</dbReference>
<feature type="transmembrane region" description="Helical" evidence="14">
    <location>
        <begin position="155"/>
        <end position="174"/>
    </location>
</feature>
<evidence type="ECO:0000256" key="3">
    <source>
        <dbReference type="ARBA" id="ARBA00006501"/>
    </source>
</evidence>
<dbReference type="HAMAP" id="MF_02239">
    <property type="entry name" value="HemJ"/>
    <property type="match status" value="1"/>
</dbReference>
<keyword evidence="8 14" id="KW-0479">Metal-binding</keyword>
<feature type="transmembrane region" description="Helical" evidence="14">
    <location>
        <begin position="57"/>
        <end position="79"/>
    </location>
</feature>
<evidence type="ECO:0000256" key="1">
    <source>
        <dbReference type="ARBA" id="ARBA00004651"/>
    </source>
</evidence>
<keyword evidence="17" id="KW-1185">Reference proteome</keyword>
<evidence type="ECO:0000313" key="17">
    <source>
        <dbReference type="Proteomes" id="UP000552241"/>
    </source>
</evidence>
<evidence type="ECO:0000256" key="9">
    <source>
        <dbReference type="ARBA" id="ARBA00022989"/>
    </source>
</evidence>
<keyword evidence="12 14" id="KW-0472">Membrane</keyword>
<dbReference type="GO" id="GO:0006782">
    <property type="term" value="P:protoporphyrinogen IX biosynthetic process"/>
    <property type="evidence" value="ECO:0007669"/>
    <property type="project" value="UniProtKB-UniRule"/>
</dbReference>
<name>A0A838ZKN1_9FLAO</name>
<protein>
    <recommendedName>
        <fullName evidence="4 14">Protoporphyrinogen IX oxidase</fullName>
        <shortName evidence="14">PPO</shortName>
        <ecNumber evidence="14 15">1.3.99.-</ecNumber>
    </recommendedName>
</protein>
<keyword evidence="5 14" id="KW-1003">Cell membrane</keyword>
<evidence type="ECO:0000256" key="15">
    <source>
        <dbReference type="PIRNR" id="PIRNR004638"/>
    </source>
</evidence>
<dbReference type="RefSeq" id="WP_182041842.1">
    <property type="nucleotide sequence ID" value="NZ_JACDZE010000001.1"/>
</dbReference>
<evidence type="ECO:0000256" key="14">
    <source>
        <dbReference type="HAMAP-Rule" id="MF_02239"/>
    </source>
</evidence>
<comment type="function">
    <text evidence="14 15">Catalyzes the oxidation of protoporphyrinogen IX to protoporphyrin IX.</text>
</comment>
<dbReference type="AlphaFoldDB" id="A0A838ZKN1"/>
<dbReference type="PANTHER" id="PTHR40255">
    <property type="entry name" value="UPF0093 MEMBRANE PROTEIN SLR1790"/>
    <property type="match status" value="1"/>
</dbReference>
<dbReference type="PANTHER" id="PTHR40255:SF1">
    <property type="entry name" value="PROTOPORPHYRINOGEN IX OXIDASE"/>
    <property type="match status" value="1"/>
</dbReference>
<keyword evidence="9 14" id="KW-1133">Transmembrane helix</keyword>
<accession>A0A838ZKN1</accession>
<comment type="similarity">
    <text evidence="3 14 15">Belongs to the HemJ family.</text>
</comment>
<evidence type="ECO:0000256" key="13">
    <source>
        <dbReference type="ARBA" id="ARBA00048390"/>
    </source>
</evidence>
<evidence type="ECO:0000256" key="12">
    <source>
        <dbReference type="ARBA" id="ARBA00023136"/>
    </source>
</evidence>
<dbReference type="EMBL" id="JACDZE010000001">
    <property type="protein sequence ID" value="MBA5628230.1"/>
    <property type="molecule type" value="Genomic_DNA"/>
</dbReference>
<sequence>MEFYPIIKAIHIIFVVSYFAGLFYIVRLFIYHTETQNNPESEQSILRNQFRLMERKLWNIITVPAGILVLITGITMLFLNQSLLTQPWMHIKLTAVLLLIGYHLWSWKTLKEIQQDQFKMKSVRLRMMNEVATLLLFIIVFAVILKGLFLTYWYWILISFVGVGVLIMLIVRLVNRKND</sequence>
<evidence type="ECO:0000256" key="7">
    <source>
        <dbReference type="ARBA" id="ARBA00022692"/>
    </source>
</evidence>
<dbReference type="Pfam" id="PF03653">
    <property type="entry name" value="UPF0093"/>
    <property type="match status" value="1"/>
</dbReference>